<dbReference type="InterPro" id="IPR018974">
    <property type="entry name" value="Tex-like_N"/>
</dbReference>
<dbReference type="InterPro" id="IPR003029">
    <property type="entry name" value="S1_domain"/>
</dbReference>
<dbReference type="PANTHER" id="PTHR10724:SF10">
    <property type="entry name" value="S1 RNA-BINDING DOMAIN-CONTAINING PROTEIN 1"/>
    <property type="match status" value="1"/>
</dbReference>
<feature type="domain" description="S1 motif" evidence="1">
    <location>
        <begin position="642"/>
        <end position="711"/>
    </location>
</feature>
<dbReference type="SMART" id="SM00316">
    <property type="entry name" value="S1"/>
    <property type="match status" value="1"/>
</dbReference>
<dbReference type="GO" id="GO:0003735">
    <property type="term" value="F:structural constituent of ribosome"/>
    <property type="evidence" value="ECO:0007669"/>
    <property type="project" value="TreeGrafter"/>
</dbReference>
<dbReference type="InterPro" id="IPR050437">
    <property type="entry name" value="Ribos_protein_bS1-like"/>
</dbReference>
<dbReference type="KEGG" id="mphe:HGG69_01775"/>
<dbReference type="InterPro" id="IPR044146">
    <property type="entry name" value="S1_Tex"/>
</dbReference>
<dbReference type="PANTHER" id="PTHR10724">
    <property type="entry name" value="30S RIBOSOMAL PROTEIN S1"/>
    <property type="match status" value="1"/>
</dbReference>
<dbReference type="FunFam" id="2.40.50.140:FF:000051">
    <property type="entry name" value="RNA-binding transcriptional accessory protein"/>
    <property type="match status" value="1"/>
</dbReference>
<keyword evidence="3" id="KW-1185">Reference proteome</keyword>
<dbReference type="Gene3D" id="1.10.10.650">
    <property type="entry name" value="RuvA domain 2-like"/>
    <property type="match status" value="1"/>
</dbReference>
<dbReference type="InterPro" id="IPR012340">
    <property type="entry name" value="NA-bd_OB-fold"/>
</dbReference>
<accession>A0A858U730</accession>
<dbReference type="Pfam" id="PF22706">
    <property type="entry name" value="Tex_central_region"/>
    <property type="match status" value="1"/>
</dbReference>
<dbReference type="EMBL" id="CP051481">
    <property type="protein sequence ID" value="QJG67043.1"/>
    <property type="molecule type" value="Genomic_DNA"/>
</dbReference>
<proteinExistence type="predicted"/>
<dbReference type="Gene3D" id="1.10.150.310">
    <property type="entry name" value="Tex RuvX-like domain-like"/>
    <property type="match status" value="1"/>
</dbReference>
<organism evidence="2 3">
    <name type="scientific">Mycoplasma phocoenae</name>
    <dbReference type="NCBI Taxonomy" id="754517"/>
    <lineage>
        <taxon>Bacteria</taxon>
        <taxon>Bacillati</taxon>
        <taxon>Mycoplasmatota</taxon>
        <taxon>Mollicutes</taxon>
        <taxon>Mycoplasmataceae</taxon>
        <taxon>Mycoplasma</taxon>
    </lineage>
</organism>
<dbReference type="SMART" id="SM00732">
    <property type="entry name" value="YqgFc"/>
    <property type="match status" value="1"/>
</dbReference>
<dbReference type="RefSeq" id="WP_169605094.1">
    <property type="nucleotide sequence ID" value="NZ_CP051481.1"/>
</dbReference>
<dbReference type="Proteomes" id="UP000501060">
    <property type="component" value="Chromosome"/>
</dbReference>
<dbReference type="GO" id="GO:0005737">
    <property type="term" value="C:cytoplasm"/>
    <property type="evidence" value="ECO:0007669"/>
    <property type="project" value="UniProtKB-ARBA"/>
</dbReference>
<dbReference type="FunFam" id="3.30.420.140:FF:000001">
    <property type="entry name" value="RNA-binding transcriptional accessory protein"/>
    <property type="match status" value="1"/>
</dbReference>
<dbReference type="Pfam" id="PF17674">
    <property type="entry name" value="HHH_9"/>
    <property type="match status" value="1"/>
</dbReference>
<dbReference type="InterPro" id="IPR055179">
    <property type="entry name" value="Tex-like_central_region"/>
</dbReference>
<evidence type="ECO:0000313" key="2">
    <source>
        <dbReference type="EMBL" id="QJG67043.1"/>
    </source>
</evidence>
<dbReference type="GO" id="GO:0006139">
    <property type="term" value="P:nucleobase-containing compound metabolic process"/>
    <property type="evidence" value="ECO:0007669"/>
    <property type="project" value="InterPro"/>
</dbReference>
<dbReference type="InterPro" id="IPR023323">
    <property type="entry name" value="Tex-like_dom_sf"/>
</dbReference>
<evidence type="ECO:0000313" key="3">
    <source>
        <dbReference type="Proteomes" id="UP000501060"/>
    </source>
</evidence>
<sequence>MNKSIEFVAKQLKIKEQQVETVLKLLAEGATVPFISRYRKDATGGLDEEQVESIDKIYQYDVELNKRKDAIIEILKNNKLLTPEIEAKINNAVTKSEVENIYEPFKVGKKTKATEAIALGLEPLAISIMEANDRKFNPYEEAKKYLTEQVTTIEFAIEQAQFIISQIMSTNIEAREYVKNQINHFGKIVTKIKRGAATKDEKQAYKNYYDYSEPVKRIANHRVLAISRAEDEKIISYTFDYSKSFMKQKMNKIYYKIPSTGPIIVNSYEDALDRLILPSIEREIKSDLFARAEKSAIELFAANLEEMLLAPAVKNKTILAIDPAFANGCKIAIISPTGEFLYKAKMFPNPPQNHTEQAYSIMVQIINKFKPDIIVIGNGTASRETETFVAKVLKSHPSFKHIKYAIVSEVGASVYSASKIAIDEFPELSVEERSAINIGRKFQDPLNELVKIDPKSIGVGQYQHDLNQKELMQALGFKVNKVVNQVGVDVNTATKEILAYISGLSAKIASNIVEYRNEIGKFRNRNQIKKVKGLGAKTFEQAIGFLRIHNSENFFDRTQIHPESYDKAEALIKQLNINLENIDIDLLNKADKNELAKKLNSNQYEIELIIDSLTNPTKDIRDSKDGLILRDDILDKDELKIGMQLPGTVENITDFGAFVYIGIKEAALIHISKMGEKYIKHPSEVLSVGQKINIEIINIDTARNRIAAKLITKK</sequence>
<dbReference type="Gene3D" id="3.30.420.140">
    <property type="entry name" value="YqgF/RNase H-like domain"/>
    <property type="match status" value="1"/>
</dbReference>
<gene>
    <name evidence="2" type="ORF">HGG69_01775</name>
</gene>
<dbReference type="PROSITE" id="PS50126">
    <property type="entry name" value="S1"/>
    <property type="match status" value="1"/>
</dbReference>
<dbReference type="Pfam" id="PF12836">
    <property type="entry name" value="HHH_3"/>
    <property type="match status" value="1"/>
</dbReference>
<dbReference type="FunFam" id="1.10.10.650:FF:000001">
    <property type="entry name" value="S1 RNA-binding domain 1"/>
    <property type="match status" value="1"/>
</dbReference>
<dbReference type="InterPro" id="IPR041692">
    <property type="entry name" value="HHH_9"/>
</dbReference>
<dbReference type="InterPro" id="IPR010994">
    <property type="entry name" value="RuvA_2-like"/>
</dbReference>
<dbReference type="Gene3D" id="1.10.3500.10">
    <property type="entry name" value="Tex N-terminal region-like"/>
    <property type="match status" value="1"/>
</dbReference>
<dbReference type="Pfam" id="PF16921">
    <property type="entry name" value="Tex_YqgF"/>
    <property type="match status" value="1"/>
</dbReference>
<dbReference type="CDD" id="cd05685">
    <property type="entry name" value="S1_Tex"/>
    <property type="match status" value="1"/>
</dbReference>
<dbReference type="SUPFAM" id="SSF47781">
    <property type="entry name" value="RuvA domain 2-like"/>
    <property type="match status" value="2"/>
</dbReference>
<dbReference type="InterPro" id="IPR023319">
    <property type="entry name" value="Tex-like_HTH_dom_sf"/>
</dbReference>
<dbReference type="Pfam" id="PF09371">
    <property type="entry name" value="Tex_N"/>
    <property type="match status" value="1"/>
</dbReference>
<protein>
    <submittedName>
        <fullName evidence="2">S1 RNA-binding domain-containing protein</fullName>
    </submittedName>
</protein>
<dbReference type="Gene3D" id="2.40.50.140">
    <property type="entry name" value="Nucleic acid-binding proteins"/>
    <property type="match status" value="1"/>
</dbReference>
<dbReference type="InterPro" id="IPR012337">
    <property type="entry name" value="RNaseH-like_sf"/>
</dbReference>
<dbReference type="SUPFAM" id="SSF53098">
    <property type="entry name" value="Ribonuclease H-like"/>
    <property type="match status" value="1"/>
</dbReference>
<dbReference type="InterPro" id="IPR032639">
    <property type="entry name" value="Tex_YqgF"/>
</dbReference>
<dbReference type="SUPFAM" id="SSF158832">
    <property type="entry name" value="Tex N-terminal region-like"/>
    <property type="match status" value="1"/>
</dbReference>
<dbReference type="InterPro" id="IPR006641">
    <property type="entry name" value="YqgF/RNaseH-like_dom"/>
</dbReference>
<dbReference type="InterPro" id="IPR037027">
    <property type="entry name" value="YqgF/RNaseH-like_dom_sf"/>
</dbReference>
<name>A0A858U730_9MOLU</name>
<dbReference type="Pfam" id="PF00575">
    <property type="entry name" value="S1"/>
    <property type="match status" value="1"/>
</dbReference>
<dbReference type="SUPFAM" id="SSF50249">
    <property type="entry name" value="Nucleic acid-binding proteins"/>
    <property type="match status" value="1"/>
</dbReference>
<reference evidence="2 3" key="1">
    <citation type="submission" date="2020-04" db="EMBL/GenBank/DDBJ databases">
        <title>Novel Mycoplasma species detected in Phocoena phocoena (harbor porpoise) from the USA.</title>
        <authorList>
            <person name="Volokhov D.V."/>
        </authorList>
    </citation>
    <scope>NUCLEOTIDE SEQUENCE [LARGE SCALE GENOMIC DNA]</scope>
    <source>
        <strain evidence="2 3">Phocoena C-264-GEN</strain>
    </source>
</reference>
<evidence type="ECO:0000259" key="1">
    <source>
        <dbReference type="PROSITE" id="PS50126"/>
    </source>
</evidence>
<dbReference type="GO" id="GO:0006412">
    <property type="term" value="P:translation"/>
    <property type="evidence" value="ECO:0007669"/>
    <property type="project" value="TreeGrafter"/>
</dbReference>
<dbReference type="GO" id="GO:0003729">
    <property type="term" value="F:mRNA binding"/>
    <property type="evidence" value="ECO:0007669"/>
    <property type="project" value="UniProtKB-ARBA"/>
</dbReference>
<dbReference type="AlphaFoldDB" id="A0A858U730"/>